<dbReference type="HAMAP" id="MF_00636">
    <property type="entry name" value="RapZ_like"/>
    <property type="match status" value="1"/>
</dbReference>
<evidence type="ECO:0000259" key="6">
    <source>
        <dbReference type="Pfam" id="PF22740"/>
    </source>
</evidence>
<feature type="domain" description="RapZ-like N-terminal" evidence="5">
    <location>
        <begin position="9"/>
        <end position="162"/>
    </location>
</feature>
<evidence type="ECO:0000256" key="4">
    <source>
        <dbReference type="HAMAP-Rule" id="MF_00636"/>
    </source>
</evidence>
<dbReference type="AlphaFoldDB" id="A0AAN0RH70"/>
<keyword evidence="3 4" id="KW-0342">GTP-binding</keyword>
<name>A0AAN0RH70_9RHOB</name>
<dbReference type="PANTHER" id="PTHR30448">
    <property type="entry name" value="RNASE ADAPTER PROTEIN RAPZ"/>
    <property type="match status" value="1"/>
</dbReference>
<evidence type="ECO:0000313" key="7">
    <source>
        <dbReference type="EMBL" id="AII86087.1"/>
    </source>
</evidence>
<dbReference type="GO" id="GO:0005524">
    <property type="term" value="F:ATP binding"/>
    <property type="evidence" value="ECO:0007669"/>
    <property type="project" value="UniProtKB-UniRule"/>
</dbReference>
<dbReference type="PANTHER" id="PTHR30448:SF0">
    <property type="entry name" value="RNASE ADAPTER PROTEIN RAPZ"/>
    <property type="match status" value="1"/>
</dbReference>
<dbReference type="SUPFAM" id="SSF52540">
    <property type="entry name" value="P-loop containing nucleoside triphosphate hydrolases"/>
    <property type="match status" value="1"/>
</dbReference>
<gene>
    <name evidence="7" type="ORF">RCA23_c05270</name>
</gene>
<keyword evidence="1 4" id="KW-0547">Nucleotide-binding</keyword>
<dbReference type="RefSeq" id="WP_044048943.1">
    <property type="nucleotide sequence ID" value="NZ_CP003984.1"/>
</dbReference>
<dbReference type="GO" id="GO:0005525">
    <property type="term" value="F:GTP binding"/>
    <property type="evidence" value="ECO:0007669"/>
    <property type="project" value="UniProtKB-UniRule"/>
</dbReference>
<dbReference type="InterPro" id="IPR027417">
    <property type="entry name" value="P-loop_NTPase"/>
</dbReference>
<dbReference type="InterPro" id="IPR005337">
    <property type="entry name" value="RapZ-like"/>
</dbReference>
<protein>
    <submittedName>
        <fullName evidence="7">P-loop containing ATPase</fullName>
    </submittedName>
</protein>
<feature type="domain" description="RapZ C-terminal" evidence="6">
    <location>
        <begin position="167"/>
        <end position="286"/>
    </location>
</feature>
<feature type="binding site" evidence="4">
    <location>
        <begin position="62"/>
        <end position="65"/>
    </location>
    <ligand>
        <name>GTP</name>
        <dbReference type="ChEBI" id="CHEBI:37565"/>
    </ligand>
</feature>
<proteinExistence type="inferred from homology"/>
<dbReference type="KEGG" id="ptp:RCA23_c05270"/>
<dbReference type="Gene3D" id="3.40.50.300">
    <property type="entry name" value="P-loop containing nucleotide triphosphate hydrolases"/>
    <property type="match status" value="1"/>
</dbReference>
<feature type="binding site" evidence="4">
    <location>
        <begin position="15"/>
        <end position="22"/>
    </location>
    <ligand>
        <name>ATP</name>
        <dbReference type="ChEBI" id="CHEBI:30616"/>
    </ligand>
</feature>
<dbReference type="Pfam" id="PF22740">
    <property type="entry name" value="PapZ_C"/>
    <property type="match status" value="1"/>
</dbReference>
<keyword evidence="2 4" id="KW-0067">ATP-binding</keyword>
<reference evidence="7 8" key="1">
    <citation type="journal article" date="2014" name="ISME J.">
        <title>Adaptation of an abundant Roseobacter RCA organism to pelagic systems revealed by genomic and transcriptomic analyses.</title>
        <authorList>
            <person name="Voget S."/>
            <person name="Wemheuer B."/>
            <person name="Brinkhoff T."/>
            <person name="Vollmers J."/>
            <person name="Dietrich S."/>
            <person name="Giebel H.A."/>
            <person name="Beardsley C."/>
            <person name="Sardemann C."/>
            <person name="Bakenhus I."/>
            <person name="Billerbeck S."/>
            <person name="Daniel R."/>
            <person name="Simon M."/>
        </authorList>
    </citation>
    <scope>NUCLEOTIDE SEQUENCE [LARGE SCALE GENOMIC DNA]</scope>
    <source>
        <strain evidence="7 8">RCA23</strain>
    </source>
</reference>
<dbReference type="EMBL" id="CP003984">
    <property type="protein sequence ID" value="AII86087.1"/>
    <property type="molecule type" value="Genomic_DNA"/>
</dbReference>
<evidence type="ECO:0000256" key="3">
    <source>
        <dbReference type="ARBA" id="ARBA00023134"/>
    </source>
</evidence>
<organism evidence="7 8">
    <name type="scientific">Planktomarina temperata RCA23</name>
    <dbReference type="NCBI Taxonomy" id="666509"/>
    <lineage>
        <taxon>Bacteria</taxon>
        <taxon>Pseudomonadati</taxon>
        <taxon>Pseudomonadota</taxon>
        <taxon>Alphaproteobacteria</taxon>
        <taxon>Rhodobacterales</taxon>
        <taxon>Paracoccaceae</taxon>
        <taxon>Planktomarina</taxon>
    </lineage>
</organism>
<keyword evidence="8" id="KW-1185">Reference proteome</keyword>
<sequence>MTDKTQPVHVVLVTGPSGAGRTTAINALEDAGFESIDNMPLSLAPRLFEQPGLSRPMALGLDTRNRDFSTAQMMDTIATLSANPSLTLEVLYLDCSEDVLIRRFSETRRRHHLSPDGAALAGIQLDLDLMQPARVRANVLIDTTQLSPHDLRAEVTRYFAPDKVNPMAISVQSFSYKRGTPRGIDMMFDCRFLRNPYWDETLRAEDGRNPKVQAYVAEDSNFPAFKQKVLDLIDLVIPAHVAEGRSHLAIGFGCTGGKHRSVTMVEMLQKELQLRGWHVSIRHRELLEQAAPSDTSDSKVLSS</sequence>
<accession>A0AAN0RH70</accession>
<evidence type="ECO:0000256" key="1">
    <source>
        <dbReference type="ARBA" id="ARBA00022741"/>
    </source>
</evidence>
<evidence type="ECO:0000256" key="2">
    <source>
        <dbReference type="ARBA" id="ARBA00022840"/>
    </source>
</evidence>
<dbReference type="InterPro" id="IPR053930">
    <property type="entry name" value="RapZ-like_N"/>
</dbReference>
<dbReference type="PIRSF" id="PIRSF005052">
    <property type="entry name" value="P-loopkin"/>
    <property type="match status" value="1"/>
</dbReference>
<dbReference type="InterPro" id="IPR053931">
    <property type="entry name" value="RapZ_C"/>
</dbReference>
<dbReference type="Proteomes" id="UP000028680">
    <property type="component" value="Chromosome"/>
</dbReference>
<evidence type="ECO:0000313" key="8">
    <source>
        <dbReference type="Proteomes" id="UP000028680"/>
    </source>
</evidence>
<evidence type="ECO:0000259" key="5">
    <source>
        <dbReference type="Pfam" id="PF03668"/>
    </source>
</evidence>
<dbReference type="NCBIfam" id="NF003828">
    <property type="entry name" value="PRK05416.1"/>
    <property type="match status" value="1"/>
</dbReference>
<dbReference type="Pfam" id="PF03668">
    <property type="entry name" value="RapZ-like_N"/>
    <property type="match status" value="1"/>
</dbReference>